<organism evidence="1 2">
    <name type="scientific">Candidatus Brevifilum fermentans</name>
    <dbReference type="NCBI Taxonomy" id="1986204"/>
    <lineage>
        <taxon>Bacteria</taxon>
        <taxon>Bacillati</taxon>
        <taxon>Chloroflexota</taxon>
        <taxon>Anaerolineae</taxon>
        <taxon>Anaerolineales</taxon>
        <taxon>Anaerolineaceae</taxon>
        <taxon>Candidatus Brevifilum</taxon>
    </lineage>
</organism>
<reference evidence="2" key="1">
    <citation type="submission" date="2017-05" db="EMBL/GenBank/DDBJ databases">
        <authorList>
            <person name="Kirkegaard R."/>
            <person name="Mcilroy J S."/>
        </authorList>
    </citation>
    <scope>NUCLEOTIDE SEQUENCE [LARGE SCALE GENOMIC DNA]</scope>
</reference>
<dbReference type="KEGG" id="abat:CFX1CAM_0871"/>
<dbReference type="AlphaFoldDB" id="A0A1Y6K2Z3"/>
<proteinExistence type="predicted"/>
<sequence length="58" mass="6301">MFSAYISISRKMNFTLKYKMALSGHSIADPTSRSIPCALQEHWTVCASGTAKRAAGHA</sequence>
<gene>
    <name evidence="1" type="ORF">CFX1CAM_0871</name>
</gene>
<keyword evidence="2" id="KW-1185">Reference proteome</keyword>
<evidence type="ECO:0000313" key="2">
    <source>
        <dbReference type="Proteomes" id="UP000195514"/>
    </source>
</evidence>
<accession>A0A1Y6K2Z3</accession>
<dbReference type="EMBL" id="LT859958">
    <property type="protein sequence ID" value="SMX53936.1"/>
    <property type="molecule type" value="Genomic_DNA"/>
</dbReference>
<dbReference type="Proteomes" id="UP000195514">
    <property type="component" value="Chromosome I"/>
</dbReference>
<evidence type="ECO:0000313" key="1">
    <source>
        <dbReference type="EMBL" id="SMX53936.1"/>
    </source>
</evidence>
<protein>
    <submittedName>
        <fullName evidence="1">Uncharacterized protein</fullName>
    </submittedName>
</protein>
<name>A0A1Y6K2Z3_9CHLR</name>